<evidence type="ECO:0000256" key="2">
    <source>
        <dbReference type="SAM" id="MobiDB-lite"/>
    </source>
</evidence>
<sequence length="857" mass="93150">MLRKSLDVIASVSTAGGSSVSPLRTGALAESATAGAGHFSIWSERIIKGFLFGLLFLVPLIWLPFTPNGLFIKVALVEVVAVVIIAAWLANALLTKTIRYRRAPFNLLFLSIGAVLLAAAVFSATPWTSFWGDDPTGEKTATIFSFMVISLAIAYFFRRRDAKRAVNILLVSWSVLSAYVFLSIINSRFFSRFLPWFDINPVGTVNALSAFLAVGFLFALGLLLVRSYGASEEGMRATRRLAFVTLILVLPSLLLTAFWVALVAIAAALAILIALNFSCSWPSAGRDGHHAFGGRAVGVVFLVIAVSSLLAFTRPTFFSRLYSSPLEVSPSFASTLAIGRKALGESPVLGFGPANFRVAYNRFRAGSINDTPFWTTRFGHGFSFLATVPSTLGVLGIAVFLGFVASVFVFIGRVLWAAPGPDPLRWAPAGATLLILILWFIYASNFNASFALFAMLGLLVALTEREASPSGGEIGGLHGRLRRWFEVRERVIAVSHPALTFAVSLVGVFVIALSTVALYSFVAQYASHIYFQRARRVLNLYGNTDTARVFLERAVRLNSTDEFLYQSQAQVAVLDLNRIIGQAAANPDRDVSAQFRDEFARGVNAAQRAVKLAPANPQNWFILGQLYETAMPFVAGASQAALEAYGRAGREDPVTPVTQTAKARVLLTTAELASLQASRTSGAEREQLDVVYKGSLTQARAELEKALALKSDFADAHFLLTQISTREGKVSEAIRNAEVTAALAPQDIGVAFQLGMLHYRNNEFERARAVFERAIGLNENYSNARYFLGLIYDRQGNRPAALGQFKKIAALNPENDEVKRIVANLEAGRPALTGIAPPAPAPEQRKEAPVTETEKRR</sequence>
<feature type="transmembrane region" description="Helical" evidence="3">
    <location>
        <begin position="140"/>
        <end position="158"/>
    </location>
</feature>
<dbReference type="PANTHER" id="PTHR37422:SF13">
    <property type="entry name" value="LIPOPOLYSACCHARIDE BIOSYNTHESIS PROTEIN PA4999-RELATED"/>
    <property type="match status" value="1"/>
</dbReference>
<dbReference type="PROSITE" id="PS50005">
    <property type="entry name" value="TPR"/>
    <property type="match status" value="2"/>
</dbReference>
<feature type="transmembrane region" description="Helical" evidence="3">
    <location>
        <begin position="294"/>
        <end position="312"/>
    </location>
</feature>
<keyword evidence="3" id="KW-0472">Membrane</keyword>
<keyword evidence="3" id="KW-1133">Transmembrane helix</keyword>
<dbReference type="SUPFAM" id="SSF48452">
    <property type="entry name" value="TPR-like"/>
    <property type="match status" value="1"/>
</dbReference>
<evidence type="ECO:0000313" key="4">
    <source>
        <dbReference type="EMBL" id="MBI4132003.1"/>
    </source>
</evidence>
<evidence type="ECO:0000256" key="1">
    <source>
        <dbReference type="PROSITE-ProRule" id="PRU00339"/>
    </source>
</evidence>
<keyword evidence="1" id="KW-0802">TPR repeat</keyword>
<dbReference type="Gene3D" id="1.25.40.10">
    <property type="entry name" value="Tetratricopeptide repeat domain"/>
    <property type="match status" value="2"/>
</dbReference>
<dbReference type="EMBL" id="JACQMJ010000002">
    <property type="protein sequence ID" value="MBI4132003.1"/>
    <property type="molecule type" value="Genomic_DNA"/>
</dbReference>
<dbReference type="PANTHER" id="PTHR37422">
    <property type="entry name" value="TEICHURONIC ACID BIOSYNTHESIS PROTEIN TUAE"/>
    <property type="match status" value="1"/>
</dbReference>
<dbReference type="Pfam" id="PF13432">
    <property type="entry name" value="TPR_16"/>
    <property type="match status" value="1"/>
</dbReference>
<feature type="transmembrane region" description="Helical" evidence="3">
    <location>
        <begin position="241"/>
        <end position="274"/>
    </location>
</feature>
<name>A0A932YVB1_9BACT</name>
<feature type="transmembrane region" description="Helical" evidence="3">
    <location>
        <begin position="46"/>
        <end position="65"/>
    </location>
</feature>
<reference evidence="4" key="1">
    <citation type="submission" date="2020-07" db="EMBL/GenBank/DDBJ databases">
        <title>Huge and variable diversity of episymbiotic CPR bacteria and DPANN archaea in groundwater ecosystems.</title>
        <authorList>
            <person name="He C.Y."/>
            <person name="Keren R."/>
            <person name="Whittaker M."/>
            <person name="Farag I.F."/>
            <person name="Doudna J."/>
            <person name="Cate J.H.D."/>
            <person name="Banfield J.F."/>
        </authorList>
    </citation>
    <scope>NUCLEOTIDE SEQUENCE</scope>
    <source>
        <strain evidence="4">NC_groundwater_1226_Ag_S-0.1um_59_124</strain>
    </source>
</reference>
<evidence type="ECO:0000256" key="3">
    <source>
        <dbReference type="SAM" id="Phobius"/>
    </source>
</evidence>
<comment type="caution">
    <text evidence="4">The sequence shown here is derived from an EMBL/GenBank/DDBJ whole genome shotgun (WGS) entry which is preliminary data.</text>
</comment>
<organism evidence="4 5">
    <name type="scientific">Candidatus Sungiibacteriota bacterium</name>
    <dbReference type="NCBI Taxonomy" id="2750080"/>
    <lineage>
        <taxon>Bacteria</taxon>
        <taxon>Candidatus Sungiibacteriota</taxon>
    </lineage>
</organism>
<dbReference type="SMART" id="SM00028">
    <property type="entry name" value="TPR"/>
    <property type="match status" value="4"/>
</dbReference>
<evidence type="ECO:0000313" key="5">
    <source>
        <dbReference type="Proteomes" id="UP000704960"/>
    </source>
</evidence>
<feature type="repeat" description="TPR" evidence="1">
    <location>
        <begin position="782"/>
        <end position="815"/>
    </location>
</feature>
<gene>
    <name evidence="4" type="ORF">HY474_00015</name>
</gene>
<feature type="transmembrane region" description="Helical" evidence="3">
    <location>
        <begin position="165"/>
        <end position="185"/>
    </location>
</feature>
<dbReference type="InterPro" id="IPR019734">
    <property type="entry name" value="TPR_rpt"/>
</dbReference>
<dbReference type="Proteomes" id="UP000704960">
    <property type="component" value="Unassembled WGS sequence"/>
</dbReference>
<feature type="transmembrane region" description="Helical" evidence="3">
    <location>
        <begin position="498"/>
        <end position="522"/>
    </location>
</feature>
<dbReference type="InterPro" id="IPR051533">
    <property type="entry name" value="WaaL-like"/>
</dbReference>
<feature type="transmembrane region" description="Helical" evidence="3">
    <location>
        <begin position="71"/>
        <end position="94"/>
    </location>
</feature>
<feature type="transmembrane region" description="Helical" evidence="3">
    <location>
        <begin position="106"/>
        <end position="128"/>
    </location>
</feature>
<dbReference type="InterPro" id="IPR011990">
    <property type="entry name" value="TPR-like_helical_dom_sf"/>
</dbReference>
<keyword evidence="3" id="KW-0812">Transmembrane</keyword>
<dbReference type="AlphaFoldDB" id="A0A932YVB1"/>
<feature type="repeat" description="TPR" evidence="1">
    <location>
        <begin position="748"/>
        <end position="781"/>
    </location>
</feature>
<proteinExistence type="predicted"/>
<feature type="compositionally biased region" description="Basic and acidic residues" evidence="2">
    <location>
        <begin position="843"/>
        <end position="857"/>
    </location>
</feature>
<feature type="region of interest" description="Disordered" evidence="2">
    <location>
        <begin position="832"/>
        <end position="857"/>
    </location>
</feature>
<feature type="transmembrane region" description="Helical" evidence="3">
    <location>
        <begin position="205"/>
        <end position="229"/>
    </location>
</feature>
<protein>
    <submittedName>
        <fullName evidence="4">Tetratricopeptide repeat protein</fullName>
    </submittedName>
</protein>
<accession>A0A932YVB1</accession>
<feature type="transmembrane region" description="Helical" evidence="3">
    <location>
        <begin position="392"/>
        <end position="416"/>
    </location>
</feature>